<name>A0ACD5H0Z1_9CYAN</name>
<keyword evidence="1" id="KW-0328">Glycosyltransferase</keyword>
<gene>
    <name evidence="1" type="ORF">BH720_017320</name>
</gene>
<dbReference type="EC" id="2.4.-.-" evidence="1"/>
<evidence type="ECO:0000313" key="2">
    <source>
        <dbReference type="Proteomes" id="UP000095472"/>
    </source>
</evidence>
<proteinExistence type="predicted"/>
<keyword evidence="1" id="KW-0808">Transferase</keyword>
<evidence type="ECO:0000313" key="1">
    <source>
        <dbReference type="EMBL" id="XPM66807.1"/>
    </source>
</evidence>
<accession>A0ACD5H0Z1</accession>
<sequence length="119" mass="13741">MASPLGWRLLLIALLVLGVYFRFVNIDRKVYWRDEAYTSMRISGYTIADVTQEIFTGQIVSQQQVQNFQRLSPDRGLDDTMRALSGNPEHPPLYYLSARFWAQVFGTSVQAMRSWLCNS</sequence>
<dbReference type="Proteomes" id="UP000095472">
    <property type="component" value="Chromosome"/>
</dbReference>
<keyword evidence="2" id="KW-1185">Reference proteome</keyword>
<dbReference type="EMBL" id="CP182909">
    <property type="protein sequence ID" value="XPM66807.1"/>
    <property type="molecule type" value="Genomic_DNA"/>
</dbReference>
<organism evidence="1 2">
    <name type="scientific">Desertifilum tharense IPPAS B-1220</name>
    <dbReference type="NCBI Taxonomy" id="1781255"/>
    <lineage>
        <taxon>Bacteria</taxon>
        <taxon>Bacillati</taxon>
        <taxon>Cyanobacteriota</taxon>
        <taxon>Cyanophyceae</taxon>
        <taxon>Desertifilales</taxon>
        <taxon>Desertifilaceae</taxon>
        <taxon>Desertifilum</taxon>
    </lineage>
</organism>
<reference evidence="1 2" key="1">
    <citation type="journal article" date="2016" name="Genome Announc.">
        <title>Draft Genome Sequence of the Thermotolerant Cyanobacterium Desertifilum sp. IPPAS B-1220.</title>
        <authorList>
            <person name="Mironov K.S."/>
            <person name="Sinetova M.A."/>
            <person name="Bolatkhan K."/>
            <person name="Zayadan B.K."/>
            <person name="Ustinova V.V."/>
            <person name="Kupriyanova E.V."/>
            <person name="Skrypnik A.N."/>
            <person name="Gogoleva N.E."/>
            <person name="Gogolev Y.V."/>
            <person name="Los D.A."/>
        </authorList>
    </citation>
    <scope>NUCLEOTIDE SEQUENCE [LARGE SCALE GENOMIC DNA]</scope>
    <source>
        <strain evidence="1 2">IPPAS B-1220</strain>
    </source>
</reference>
<protein>
    <submittedName>
        <fullName evidence="1">Glycosyltransferase family 39 protein</fullName>
        <ecNumber evidence="1">2.4.-.-</ecNumber>
    </submittedName>
</protein>